<gene>
    <name evidence="1" type="ORF">LCGC14_1939090</name>
</gene>
<dbReference type="EMBL" id="LAZR01020953">
    <property type="protein sequence ID" value="KKL87007.1"/>
    <property type="molecule type" value="Genomic_DNA"/>
</dbReference>
<comment type="caution">
    <text evidence="1">The sequence shown here is derived from an EMBL/GenBank/DDBJ whole genome shotgun (WGS) entry which is preliminary data.</text>
</comment>
<name>A0A0F9II84_9ZZZZ</name>
<proteinExistence type="predicted"/>
<reference evidence="1" key="1">
    <citation type="journal article" date="2015" name="Nature">
        <title>Complex archaea that bridge the gap between prokaryotes and eukaryotes.</title>
        <authorList>
            <person name="Spang A."/>
            <person name="Saw J.H."/>
            <person name="Jorgensen S.L."/>
            <person name="Zaremba-Niedzwiedzka K."/>
            <person name="Martijn J."/>
            <person name="Lind A.E."/>
            <person name="van Eijk R."/>
            <person name="Schleper C."/>
            <person name="Guy L."/>
            <person name="Ettema T.J."/>
        </authorList>
    </citation>
    <scope>NUCLEOTIDE SEQUENCE</scope>
</reference>
<sequence length="96" mass="11206">MTSSKKRGPKGSFKKHNIGIHNKQELLFFFEQDNISSINTSLIDKASIGEFYDDMGDNYENLKSETNEPIAFRNLPLEFKEKMIEDMKKLELIMKE</sequence>
<dbReference type="AlphaFoldDB" id="A0A0F9II84"/>
<feature type="non-terminal residue" evidence="1">
    <location>
        <position position="96"/>
    </location>
</feature>
<protein>
    <submittedName>
        <fullName evidence="1">Uncharacterized protein</fullName>
    </submittedName>
</protein>
<organism evidence="1">
    <name type="scientific">marine sediment metagenome</name>
    <dbReference type="NCBI Taxonomy" id="412755"/>
    <lineage>
        <taxon>unclassified sequences</taxon>
        <taxon>metagenomes</taxon>
        <taxon>ecological metagenomes</taxon>
    </lineage>
</organism>
<evidence type="ECO:0000313" key="1">
    <source>
        <dbReference type="EMBL" id="KKL87007.1"/>
    </source>
</evidence>
<accession>A0A0F9II84</accession>